<dbReference type="RefSeq" id="XP_013904219.1">
    <property type="nucleotide sequence ID" value="XM_014048765.1"/>
</dbReference>
<dbReference type="GeneID" id="25735632"/>
<keyword evidence="4" id="KW-0560">Oxidoreductase</keyword>
<evidence type="ECO:0000259" key="2">
    <source>
        <dbReference type="Pfam" id="PF04422"/>
    </source>
</evidence>
<dbReference type="Proteomes" id="UP000054498">
    <property type="component" value="Unassembled WGS sequence"/>
</dbReference>
<keyword evidence="5" id="KW-1185">Reference proteome</keyword>
<organism evidence="4 5">
    <name type="scientific">Monoraphidium neglectum</name>
    <dbReference type="NCBI Taxonomy" id="145388"/>
    <lineage>
        <taxon>Eukaryota</taxon>
        <taxon>Viridiplantae</taxon>
        <taxon>Chlorophyta</taxon>
        <taxon>core chlorophytes</taxon>
        <taxon>Chlorophyceae</taxon>
        <taxon>CS clade</taxon>
        <taxon>Sphaeropleales</taxon>
        <taxon>Selenastraceae</taxon>
        <taxon>Monoraphidium</taxon>
    </lineage>
</organism>
<dbReference type="GO" id="GO:0033354">
    <property type="term" value="P:chlorophyll cycle"/>
    <property type="evidence" value="ECO:0007669"/>
    <property type="project" value="TreeGrafter"/>
</dbReference>
<accession>A0A0D2MRI3</accession>
<dbReference type="PANTHER" id="PTHR31332:SF0">
    <property type="entry name" value="7-HYDROXYMETHYL CHLOROPHYLL A REDUCTASE, CHLOROPLASTIC"/>
    <property type="match status" value="1"/>
</dbReference>
<evidence type="ECO:0000259" key="3">
    <source>
        <dbReference type="Pfam" id="PF04432"/>
    </source>
</evidence>
<dbReference type="Pfam" id="PF04432">
    <property type="entry name" value="FrhB_FdhB_C"/>
    <property type="match status" value="1"/>
</dbReference>
<dbReference type="GO" id="GO:0009507">
    <property type="term" value="C:chloroplast"/>
    <property type="evidence" value="ECO:0007669"/>
    <property type="project" value="TreeGrafter"/>
</dbReference>
<proteinExistence type="predicted"/>
<dbReference type="GO" id="GO:0050454">
    <property type="term" value="F:coenzyme F420 hydrogenase activity"/>
    <property type="evidence" value="ECO:0007669"/>
    <property type="project" value="UniProtKB-EC"/>
</dbReference>
<reference evidence="4 5" key="1">
    <citation type="journal article" date="2013" name="BMC Genomics">
        <title>Reconstruction of the lipid metabolism for the microalga Monoraphidium neglectum from its genome sequence reveals characteristics suitable for biofuel production.</title>
        <authorList>
            <person name="Bogen C."/>
            <person name="Al-Dilaimi A."/>
            <person name="Albersmeier A."/>
            <person name="Wichmann J."/>
            <person name="Grundmann M."/>
            <person name="Rupp O."/>
            <person name="Lauersen K.J."/>
            <person name="Blifernez-Klassen O."/>
            <person name="Kalinowski J."/>
            <person name="Goesmann A."/>
            <person name="Mussgnug J.H."/>
            <person name="Kruse O."/>
        </authorList>
    </citation>
    <scope>NUCLEOTIDE SEQUENCE [LARGE SCALE GENOMIC DNA]</scope>
    <source>
        <strain evidence="4 5">SAG 48.87</strain>
    </source>
</reference>
<name>A0A0D2MRI3_9CHLO</name>
<dbReference type="InterPro" id="IPR045220">
    <property type="entry name" value="FRHB/FDHB/HCAR-like"/>
</dbReference>
<dbReference type="Pfam" id="PF04422">
    <property type="entry name" value="FrhB_FdhB_N"/>
    <property type="match status" value="1"/>
</dbReference>
<dbReference type="OrthoDB" id="191568at2759"/>
<evidence type="ECO:0000313" key="5">
    <source>
        <dbReference type="Proteomes" id="UP000054498"/>
    </source>
</evidence>
<dbReference type="AlphaFoldDB" id="A0A0D2MRI3"/>
<dbReference type="InterPro" id="IPR007516">
    <property type="entry name" value="Co_F420_Hydgase/DH_bsu_N"/>
</dbReference>
<feature type="domain" description="Coenzyme F420 hydrogenase/dehydrogenase beta subunit C-terminal" evidence="3">
    <location>
        <begin position="182"/>
        <end position="237"/>
    </location>
</feature>
<dbReference type="STRING" id="145388.A0A0D2MRI3"/>
<gene>
    <name evidence="4" type="ORF">MNEG_2754</name>
</gene>
<dbReference type="EC" id="1.12.98.1" evidence="4"/>
<sequence length="258" mass="27988">MAGSNMASPAFLTAPQLPDDWRSKARPIQPGSSYPAKEFCSHCGLCDTYYVAHVKSACAFLGDGMSKVERLEEQVHGRRRDPDDDDELHFGVAQEVLYARRDPGLEGAQWTGVVTGIAIEMLNSGKVDAVVCVQSDPDDRLKPRPVVARTAEDILASRGVKPSLSPNLEVLATVEALAPDVKRLLFIGVGCQVQALRSIEPYLSLEKLYVMGTNCVDNGPREGLDKFLKAASKDPGRRAGQAFARGKRVVVVLPPTML</sequence>
<dbReference type="GO" id="GO:0090415">
    <property type="term" value="F:7-hydroxymethyl chlorophyll a reductase activity"/>
    <property type="evidence" value="ECO:0007669"/>
    <property type="project" value="TreeGrafter"/>
</dbReference>
<protein>
    <submittedName>
        <fullName evidence="4">Coenzyme F420 hydrogenase beta subunit</fullName>
        <ecNumber evidence="4">1.12.98.1</ecNumber>
    </submittedName>
</protein>
<feature type="domain" description="Coenzyme F420 hydrogenase/dehydrogenase beta subunit N-terminal" evidence="2">
    <location>
        <begin position="98"/>
        <end position="171"/>
    </location>
</feature>
<dbReference type="PANTHER" id="PTHR31332">
    <property type="entry name" value="7-HYDROXYMETHYL CHLOROPHYLL A REDUCTASE, CHLOROPLASTIC"/>
    <property type="match status" value="1"/>
</dbReference>
<dbReference type="KEGG" id="mng:MNEG_2754"/>
<evidence type="ECO:0000256" key="1">
    <source>
        <dbReference type="SAM" id="MobiDB-lite"/>
    </source>
</evidence>
<dbReference type="InterPro" id="IPR007525">
    <property type="entry name" value="FrhB_FdhB_C"/>
</dbReference>
<dbReference type="EMBL" id="KK100541">
    <property type="protein sequence ID" value="KIZ05200.1"/>
    <property type="molecule type" value="Genomic_DNA"/>
</dbReference>
<feature type="region of interest" description="Disordered" evidence="1">
    <location>
        <begin position="1"/>
        <end position="35"/>
    </location>
</feature>
<evidence type="ECO:0000313" key="4">
    <source>
        <dbReference type="EMBL" id="KIZ05200.1"/>
    </source>
</evidence>